<proteinExistence type="predicted"/>
<keyword evidence="3 6" id="KW-0812">Transmembrane</keyword>
<keyword evidence="9" id="KW-1185">Reference proteome</keyword>
<dbReference type="OrthoDB" id="9779786at2"/>
<dbReference type="CDD" id="cd16380">
    <property type="entry name" value="YitT_C"/>
    <property type="match status" value="1"/>
</dbReference>
<evidence type="ECO:0000256" key="2">
    <source>
        <dbReference type="ARBA" id="ARBA00022475"/>
    </source>
</evidence>
<dbReference type="PIRSF" id="PIRSF006483">
    <property type="entry name" value="Membrane_protein_YitT"/>
    <property type="match status" value="1"/>
</dbReference>
<evidence type="ECO:0000256" key="6">
    <source>
        <dbReference type="SAM" id="Phobius"/>
    </source>
</evidence>
<dbReference type="Pfam" id="PF10035">
    <property type="entry name" value="DUF2179"/>
    <property type="match status" value="1"/>
</dbReference>
<feature type="transmembrane region" description="Helical" evidence="6">
    <location>
        <begin position="20"/>
        <end position="43"/>
    </location>
</feature>
<feature type="transmembrane region" description="Helical" evidence="6">
    <location>
        <begin position="63"/>
        <end position="86"/>
    </location>
</feature>
<dbReference type="HOGENOM" id="CLU_063199_1_0_7"/>
<feature type="transmembrane region" description="Helical" evidence="6">
    <location>
        <begin position="162"/>
        <end position="189"/>
    </location>
</feature>
<dbReference type="PANTHER" id="PTHR33545:SF5">
    <property type="entry name" value="UPF0750 MEMBRANE PROTEIN YITT"/>
    <property type="match status" value="1"/>
</dbReference>
<evidence type="ECO:0000256" key="1">
    <source>
        <dbReference type="ARBA" id="ARBA00004651"/>
    </source>
</evidence>
<dbReference type="AlphaFoldDB" id="A8ZWG0"/>
<keyword evidence="2" id="KW-1003">Cell membrane</keyword>
<organism evidence="8 9">
    <name type="scientific">Desulfosudis oleivorans (strain DSM 6200 / JCM 39069 / Hxd3)</name>
    <name type="common">Desulfococcus oleovorans</name>
    <dbReference type="NCBI Taxonomy" id="96561"/>
    <lineage>
        <taxon>Bacteria</taxon>
        <taxon>Pseudomonadati</taxon>
        <taxon>Thermodesulfobacteriota</taxon>
        <taxon>Desulfobacteria</taxon>
        <taxon>Desulfobacterales</taxon>
        <taxon>Desulfosudaceae</taxon>
        <taxon>Desulfosudis</taxon>
    </lineage>
</organism>
<feature type="domain" description="DUF2179" evidence="7">
    <location>
        <begin position="242"/>
        <end position="293"/>
    </location>
</feature>
<feature type="transmembrane region" description="Helical" evidence="6">
    <location>
        <begin position="195"/>
        <end position="213"/>
    </location>
</feature>
<dbReference type="GO" id="GO:0005886">
    <property type="term" value="C:plasma membrane"/>
    <property type="evidence" value="ECO:0007669"/>
    <property type="project" value="UniProtKB-SubCell"/>
</dbReference>
<protein>
    <recommendedName>
        <fullName evidence="7">DUF2179 domain-containing protein</fullName>
    </recommendedName>
</protein>
<keyword evidence="5 6" id="KW-0472">Membrane</keyword>
<dbReference type="Gene3D" id="3.30.70.120">
    <property type="match status" value="1"/>
</dbReference>
<evidence type="ECO:0000256" key="3">
    <source>
        <dbReference type="ARBA" id="ARBA00022692"/>
    </source>
</evidence>
<evidence type="ECO:0000256" key="5">
    <source>
        <dbReference type="ARBA" id="ARBA00023136"/>
    </source>
</evidence>
<gene>
    <name evidence="8" type="ordered locus">Dole_0958</name>
</gene>
<evidence type="ECO:0000256" key="4">
    <source>
        <dbReference type="ARBA" id="ARBA00022989"/>
    </source>
</evidence>
<evidence type="ECO:0000313" key="9">
    <source>
        <dbReference type="Proteomes" id="UP000008561"/>
    </source>
</evidence>
<dbReference type="InterPro" id="IPR051461">
    <property type="entry name" value="UPF0750_membrane"/>
</dbReference>
<feature type="transmembrane region" description="Helical" evidence="6">
    <location>
        <begin position="93"/>
        <end position="116"/>
    </location>
</feature>
<reference evidence="8 9" key="1">
    <citation type="submission" date="2007-10" db="EMBL/GenBank/DDBJ databases">
        <title>Complete sequence of Desulfococcus oleovorans Hxd3.</title>
        <authorList>
            <consortium name="US DOE Joint Genome Institute"/>
            <person name="Copeland A."/>
            <person name="Lucas S."/>
            <person name="Lapidus A."/>
            <person name="Barry K."/>
            <person name="Glavina del Rio T."/>
            <person name="Dalin E."/>
            <person name="Tice H."/>
            <person name="Pitluck S."/>
            <person name="Kiss H."/>
            <person name="Brettin T."/>
            <person name="Bruce D."/>
            <person name="Detter J.C."/>
            <person name="Han C."/>
            <person name="Schmutz J."/>
            <person name="Larimer F."/>
            <person name="Land M."/>
            <person name="Hauser L."/>
            <person name="Kyrpides N."/>
            <person name="Kim E."/>
            <person name="Wawrik B."/>
            <person name="Richardson P."/>
        </authorList>
    </citation>
    <scope>NUCLEOTIDE SEQUENCE [LARGE SCALE GENOMIC DNA]</scope>
    <source>
        <strain evidence="9">DSM 6200 / JCM 39069 / Hxd3</strain>
    </source>
</reference>
<dbReference type="EMBL" id="CP000859">
    <property type="protein sequence ID" value="ABW66768.1"/>
    <property type="molecule type" value="Genomic_DNA"/>
</dbReference>
<evidence type="ECO:0000313" key="8">
    <source>
        <dbReference type="EMBL" id="ABW66768.1"/>
    </source>
</evidence>
<sequence length="306" mass="33968">MQLSKRVKQKLELNTGERLLRLSVQQVMIIAGALLSALGYAVFQVPHNIAAGGVSGLGIIVNHLTGFPVGMFFLLFNIPLFALGFFWLGRWQFVWSSIVAVIVFSVGSDIFIRYLPLWLEHYPLTSDGLLAAIYAGVLYGLGTGLIYRYGGTIGGTSITARIIYNVTGYPLSQSYLFTDLAVVLISGFIFSMETALLATITIIMVGIFSDFVLEGSSQMRTLMIVTENPEPIRYAIINELKRGVTEWEVTGGYSKTKRTMLYLTVLRSKIYDVKYIISRIDPDAFMVVGVSQQTWGGFNAPKIDRR</sequence>
<dbReference type="KEGG" id="dol:Dole_0958"/>
<dbReference type="InterPro" id="IPR019264">
    <property type="entry name" value="DUF2179"/>
</dbReference>
<dbReference type="Pfam" id="PF02588">
    <property type="entry name" value="YitT_membrane"/>
    <property type="match status" value="1"/>
</dbReference>
<dbReference type="Proteomes" id="UP000008561">
    <property type="component" value="Chromosome"/>
</dbReference>
<evidence type="ECO:0000259" key="7">
    <source>
        <dbReference type="Pfam" id="PF10035"/>
    </source>
</evidence>
<feature type="transmembrane region" description="Helical" evidence="6">
    <location>
        <begin position="128"/>
        <end position="150"/>
    </location>
</feature>
<comment type="subcellular location">
    <subcellularLocation>
        <location evidence="1">Cell membrane</location>
        <topology evidence="1">Multi-pass membrane protein</topology>
    </subcellularLocation>
</comment>
<dbReference type="RefSeq" id="WP_012174386.1">
    <property type="nucleotide sequence ID" value="NC_009943.1"/>
</dbReference>
<accession>A8ZWG0</accession>
<dbReference type="InterPro" id="IPR015867">
    <property type="entry name" value="N-reg_PII/ATP_PRibTrfase_C"/>
</dbReference>
<dbReference type="PANTHER" id="PTHR33545">
    <property type="entry name" value="UPF0750 MEMBRANE PROTEIN YITT-RELATED"/>
    <property type="match status" value="1"/>
</dbReference>
<name>A8ZWG0_DESOH</name>
<keyword evidence="4 6" id="KW-1133">Transmembrane helix</keyword>
<dbReference type="InterPro" id="IPR003740">
    <property type="entry name" value="YitT"/>
</dbReference>
<dbReference type="eggNOG" id="COG1284">
    <property type="taxonomic scope" value="Bacteria"/>
</dbReference>